<keyword evidence="1" id="KW-1133">Transmembrane helix</keyword>
<evidence type="ECO:0000256" key="1">
    <source>
        <dbReference type="SAM" id="Phobius"/>
    </source>
</evidence>
<dbReference type="AlphaFoldDB" id="A0A1H6BX28"/>
<dbReference type="EMBL" id="FNVA01000008">
    <property type="protein sequence ID" value="SEG65223.1"/>
    <property type="molecule type" value="Genomic_DNA"/>
</dbReference>
<reference evidence="2 3" key="1">
    <citation type="submission" date="2016-10" db="EMBL/GenBank/DDBJ databases">
        <authorList>
            <person name="de Groot N.N."/>
        </authorList>
    </citation>
    <scope>NUCLEOTIDE SEQUENCE [LARGE SCALE GENOMIC DNA]</scope>
    <source>
        <strain evidence="2 3">DSM 22489</strain>
    </source>
</reference>
<evidence type="ECO:0000313" key="2">
    <source>
        <dbReference type="EMBL" id="SEG65223.1"/>
    </source>
</evidence>
<keyword evidence="1" id="KW-0812">Transmembrane</keyword>
<dbReference type="RefSeq" id="WP_103934876.1">
    <property type="nucleotide sequence ID" value="NZ_FNVA01000008.1"/>
</dbReference>
<organism evidence="2 3">
    <name type="scientific">Bryocella elongata</name>
    <dbReference type="NCBI Taxonomy" id="863522"/>
    <lineage>
        <taxon>Bacteria</taxon>
        <taxon>Pseudomonadati</taxon>
        <taxon>Acidobacteriota</taxon>
        <taxon>Terriglobia</taxon>
        <taxon>Terriglobales</taxon>
        <taxon>Acidobacteriaceae</taxon>
        <taxon>Bryocella</taxon>
    </lineage>
</organism>
<protein>
    <submittedName>
        <fullName evidence="2">Uncharacterized protein</fullName>
    </submittedName>
</protein>
<keyword evidence="3" id="KW-1185">Reference proteome</keyword>
<name>A0A1H6BX28_9BACT</name>
<keyword evidence="1" id="KW-0472">Membrane</keyword>
<gene>
    <name evidence="2" type="ORF">SAMN05421819_4019</name>
</gene>
<evidence type="ECO:0000313" key="3">
    <source>
        <dbReference type="Proteomes" id="UP000236728"/>
    </source>
</evidence>
<sequence>MMHALPALLMVFLTSEAGDLATLAMIVLGVFLAALVAFMTIRGRRSAMRRLAAGTGSTCSSVTGCCRR</sequence>
<accession>A0A1H6BX28</accession>
<dbReference type="Proteomes" id="UP000236728">
    <property type="component" value="Unassembled WGS sequence"/>
</dbReference>
<feature type="transmembrane region" description="Helical" evidence="1">
    <location>
        <begin position="20"/>
        <end position="41"/>
    </location>
</feature>
<proteinExistence type="predicted"/>